<evidence type="ECO:0000256" key="6">
    <source>
        <dbReference type="ARBA" id="ARBA00038515"/>
    </source>
</evidence>
<gene>
    <name evidence="9" type="ORF">RHSIM_Rhsim06G0157300</name>
</gene>
<dbReference type="CDD" id="cd23509">
    <property type="entry name" value="Gnk2-like"/>
    <property type="match status" value="2"/>
</dbReference>
<dbReference type="Pfam" id="PF01657">
    <property type="entry name" value="Stress-antifung"/>
    <property type="match status" value="2"/>
</dbReference>
<proteinExistence type="inferred from homology"/>
<reference evidence="9" key="1">
    <citation type="submission" date="2019-11" db="EMBL/GenBank/DDBJ databases">
        <authorList>
            <person name="Liu Y."/>
            <person name="Hou J."/>
            <person name="Li T.-Q."/>
            <person name="Guan C.-H."/>
            <person name="Wu X."/>
            <person name="Wu H.-Z."/>
            <person name="Ling F."/>
            <person name="Zhang R."/>
            <person name="Shi X.-G."/>
            <person name="Ren J.-P."/>
            <person name="Chen E.-F."/>
            <person name="Sun J.-M."/>
        </authorList>
    </citation>
    <scope>NUCLEOTIDE SEQUENCE</scope>
    <source>
        <strain evidence="9">Adult_tree_wgs_1</strain>
        <tissue evidence="9">Leaves</tissue>
    </source>
</reference>
<dbReference type="InterPro" id="IPR002902">
    <property type="entry name" value="GNK2"/>
</dbReference>
<dbReference type="PROSITE" id="PS51473">
    <property type="entry name" value="GNK2"/>
    <property type="match status" value="2"/>
</dbReference>
<keyword evidence="5" id="KW-0325">Glycoprotein</keyword>
<dbReference type="OrthoDB" id="696781at2759"/>
<protein>
    <recommendedName>
        <fullName evidence="8">Gnk2-homologous domain-containing protein</fullName>
    </recommendedName>
</protein>
<evidence type="ECO:0000313" key="9">
    <source>
        <dbReference type="EMBL" id="KAF7140788.1"/>
    </source>
</evidence>
<feature type="signal peptide" evidence="7">
    <location>
        <begin position="1"/>
        <end position="24"/>
    </location>
</feature>
<dbReference type="EMBL" id="WJXA01000006">
    <property type="protein sequence ID" value="KAF7140788.1"/>
    <property type="molecule type" value="Genomic_DNA"/>
</dbReference>
<feature type="chain" id="PRO_5032661538" description="Gnk2-homologous domain-containing protein" evidence="7">
    <location>
        <begin position="25"/>
        <end position="242"/>
    </location>
</feature>
<keyword evidence="10" id="KW-1185">Reference proteome</keyword>
<evidence type="ECO:0000256" key="7">
    <source>
        <dbReference type="SAM" id="SignalP"/>
    </source>
</evidence>
<keyword evidence="3 7" id="KW-0732">Signal</keyword>
<dbReference type="AlphaFoldDB" id="A0A834H3D6"/>
<comment type="caution">
    <text evidence="9">The sequence shown here is derived from an EMBL/GenBank/DDBJ whole genome shotgun (WGS) entry which is preliminary data.</text>
</comment>
<evidence type="ECO:0000259" key="8">
    <source>
        <dbReference type="PROSITE" id="PS51473"/>
    </source>
</evidence>
<dbReference type="Gene3D" id="3.30.430.20">
    <property type="entry name" value="Gnk2 domain, C-X8-C-X2-C motif"/>
    <property type="match status" value="2"/>
</dbReference>
<evidence type="ECO:0000256" key="5">
    <source>
        <dbReference type="ARBA" id="ARBA00023180"/>
    </source>
</evidence>
<sequence length="242" mass="26782">MSSSRLLSPLYLLSFSLLLQLALATNPLYHFCSSSENFIPNSPYETNLNKLMSYLYSKTPITGFGSGSLGLSQNQAYGLALCRGDVKTTDCLACVAKAGTEIRKRCQLNKGAVIWYDYCMLKYSNLDFIGKIDNQNKFSLLNVQNVSDSLYFNEKVKELLGKLAEEAYVSSKMFATGEMEIKESRKLYGLVQCTRDLSSADCKKCIDGAIGKLPRCCDGKEGGRVVGGSCNVRYEIYPFVNA</sequence>
<keyword evidence="2" id="KW-0964">Secreted</keyword>
<dbReference type="Proteomes" id="UP000626092">
    <property type="component" value="Unassembled WGS sequence"/>
</dbReference>
<evidence type="ECO:0000313" key="10">
    <source>
        <dbReference type="Proteomes" id="UP000626092"/>
    </source>
</evidence>
<dbReference type="InterPro" id="IPR050581">
    <property type="entry name" value="CRR_secretory_protein"/>
</dbReference>
<evidence type="ECO:0000256" key="4">
    <source>
        <dbReference type="ARBA" id="ARBA00022737"/>
    </source>
</evidence>
<dbReference type="PANTHER" id="PTHR32411:SF43">
    <property type="entry name" value="CYSTEINE-RICH REPEAT SECRETORY PROTEIN 38"/>
    <property type="match status" value="1"/>
</dbReference>
<dbReference type="PANTHER" id="PTHR32411">
    <property type="entry name" value="CYSTEINE-RICH REPEAT SECRETORY PROTEIN 38-RELATED"/>
    <property type="match status" value="1"/>
</dbReference>
<keyword evidence="4" id="KW-0677">Repeat</keyword>
<dbReference type="FunFam" id="3.30.430.20:FF:000002">
    <property type="entry name" value="Cysteine-rich receptor-like protein kinase 10"/>
    <property type="match status" value="1"/>
</dbReference>
<dbReference type="GO" id="GO:0005576">
    <property type="term" value="C:extracellular region"/>
    <property type="evidence" value="ECO:0007669"/>
    <property type="project" value="UniProtKB-SubCell"/>
</dbReference>
<organism evidence="9 10">
    <name type="scientific">Rhododendron simsii</name>
    <name type="common">Sims's rhododendron</name>
    <dbReference type="NCBI Taxonomy" id="118357"/>
    <lineage>
        <taxon>Eukaryota</taxon>
        <taxon>Viridiplantae</taxon>
        <taxon>Streptophyta</taxon>
        <taxon>Embryophyta</taxon>
        <taxon>Tracheophyta</taxon>
        <taxon>Spermatophyta</taxon>
        <taxon>Magnoliopsida</taxon>
        <taxon>eudicotyledons</taxon>
        <taxon>Gunneridae</taxon>
        <taxon>Pentapetalae</taxon>
        <taxon>asterids</taxon>
        <taxon>Ericales</taxon>
        <taxon>Ericaceae</taxon>
        <taxon>Ericoideae</taxon>
        <taxon>Rhodoreae</taxon>
        <taxon>Rhododendron</taxon>
    </lineage>
</organism>
<accession>A0A834H3D6</accession>
<feature type="domain" description="Gnk2-homologous" evidence="8">
    <location>
        <begin position="134"/>
        <end position="239"/>
    </location>
</feature>
<evidence type="ECO:0000256" key="3">
    <source>
        <dbReference type="ARBA" id="ARBA00022729"/>
    </source>
</evidence>
<evidence type="ECO:0000256" key="1">
    <source>
        <dbReference type="ARBA" id="ARBA00004613"/>
    </source>
</evidence>
<dbReference type="InterPro" id="IPR038408">
    <property type="entry name" value="GNK2_sf"/>
</dbReference>
<name>A0A834H3D6_RHOSS</name>
<dbReference type="FunFam" id="3.30.430.20:FF:000009">
    <property type="entry name" value="Cysteine-rich receptor-like protein kinase 28"/>
    <property type="match status" value="1"/>
</dbReference>
<comment type="similarity">
    <text evidence="6">Belongs to the cysteine-rich repeat secretory protein family.</text>
</comment>
<comment type="subcellular location">
    <subcellularLocation>
        <location evidence="1">Secreted</location>
    </subcellularLocation>
</comment>
<evidence type="ECO:0000256" key="2">
    <source>
        <dbReference type="ARBA" id="ARBA00022525"/>
    </source>
</evidence>
<feature type="domain" description="Gnk2-homologous" evidence="8">
    <location>
        <begin position="26"/>
        <end position="128"/>
    </location>
</feature>